<dbReference type="Proteomes" id="UP001301797">
    <property type="component" value="Chromosome"/>
</dbReference>
<evidence type="ECO:0000313" key="2">
    <source>
        <dbReference type="Proteomes" id="UP001301797"/>
    </source>
</evidence>
<dbReference type="KEGG" id="mefw:F1737_06510"/>
<dbReference type="InterPro" id="IPR005358">
    <property type="entry name" value="Puta_zinc/iron-chelating_dom"/>
</dbReference>
<name>A0AA97FDQ7_9EURY</name>
<dbReference type="Pfam" id="PF03692">
    <property type="entry name" value="CxxCxxCC"/>
    <property type="match status" value="1"/>
</dbReference>
<gene>
    <name evidence="1" type="ORF">F1737_06510</name>
</gene>
<organism evidence="1 2">
    <name type="scientific">Methanochimaera problematica</name>
    <dbReference type="NCBI Taxonomy" id="2609417"/>
    <lineage>
        <taxon>Archaea</taxon>
        <taxon>Methanobacteriati</taxon>
        <taxon>Methanobacteriota</taxon>
        <taxon>Stenosarchaea group</taxon>
        <taxon>Methanomicrobia</taxon>
        <taxon>Methanomicrobiales</taxon>
        <taxon>Methanomicrobiaceae</taxon>
        <taxon>Methanochimaera</taxon>
    </lineage>
</organism>
<evidence type="ECO:0000313" key="1">
    <source>
        <dbReference type="EMBL" id="WOF16383.1"/>
    </source>
</evidence>
<protein>
    <submittedName>
        <fullName evidence="1">YkgJ family cysteine cluster protein</fullName>
    </submittedName>
</protein>
<dbReference type="PANTHER" id="PTHR35866">
    <property type="entry name" value="PUTATIVE-RELATED"/>
    <property type="match status" value="1"/>
</dbReference>
<dbReference type="EMBL" id="CP043875">
    <property type="protein sequence ID" value="WOF16383.1"/>
    <property type="molecule type" value="Genomic_DNA"/>
</dbReference>
<dbReference type="AlphaFoldDB" id="A0AA97FDQ7"/>
<reference evidence="1 2" key="1">
    <citation type="submission" date="2019-09" db="EMBL/GenBank/DDBJ databases">
        <title>The complete genome of Methanoplanus sp. FWC-SCC4.</title>
        <authorList>
            <person name="Chen S.-C."/>
            <person name="Zhou Y.-Z."/>
            <person name="Lai M.-C."/>
        </authorList>
    </citation>
    <scope>NUCLEOTIDE SEQUENCE [LARGE SCALE GENOMIC DNA]</scope>
    <source>
        <strain evidence="1 2">FWC-SCC4</strain>
    </source>
</reference>
<sequence length="236" mass="28101">MKAVGLALEDLEKEFIGLSSYPEEELEKIIKEVGFKCTMCGKCCTKEFNDHVFLLQKDLRLIKEKNQEAIVPAPYFEICDQNGIFYVSGYALRCKENGDCIFLKDNRCTRYDLRFSICRIYPYMLHRETDENGKTDWRQISGLNQHGEYNDEISGEECKTIAKETIEYEKEFLLQELNFLKILKEHFLENNLKPLRKVYDEKMRDFQKGKKIRVMVFNGEDFEKCEIKKEDYFMKF</sequence>
<keyword evidence="2" id="KW-1185">Reference proteome</keyword>
<dbReference type="PANTHER" id="PTHR35866:SF1">
    <property type="entry name" value="YKGJ FAMILY CYSTEINE CLUSTER PROTEIN"/>
    <property type="match status" value="1"/>
</dbReference>
<accession>A0AA97FDQ7</accession>
<proteinExistence type="predicted"/>